<dbReference type="OMA" id="FRTLPNN"/>
<evidence type="ECO:0000313" key="6">
    <source>
        <dbReference type="Proteomes" id="UP000015104"/>
    </source>
</evidence>
<dbReference type="InterPro" id="IPR003508">
    <property type="entry name" value="CIDE-N_dom"/>
</dbReference>
<dbReference type="KEGG" id="tut:107368861"/>
<reference evidence="5" key="2">
    <citation type="submission" date="2015-06" db="UniProtKB">
        <authorList>
            <consortium name="EnsemblMetazoa"/>
        </authorList>
    </citation>
    <scope>IDENTIFICATION</scope>
</reference>
<protein>
    <recommendedName>
        <fullName evidence="4">CIDE-N domain-containing protein</fullName>
    </recommendedName>
</protein>
<keyword evidence="1 2" id="KW-0053">Apoptosis</keyword>
<dbReference type="GO" id="GO:0006915">
    <property type="term" value="P:apoptotic process"/>
    <property type="evidence" value="ECO:0007669"/>
    <property type="project" value="UniProtKB-UniRule"/>
</dbReference>
<dbReference type="SMART" id="SM00266">
    <property type="entry name" value="CAD"/>
    <property type="match status" value="1"/>
</dbReference>
<feature type="compositionally biased region" description="Acidic residues" evidence="3">
    <location>
        <begin position="269"/>
        <end position="279"/>
    </location>
</feature>
<feature type="region of interest" description="Disordered" evidence="3">
    <location>
        <begin position="138"/>
        <end position="173"/>
    </location>
</feature>
<dbReference type="HOGENOM" id="CLU_041725_0_0_1"/>
<accession>T1KZJ4</accession>
<feature type="compositionally biased region" description="Acidic residues" evidence="3">
    <location>
        <begin position="242"/>
        <end position="260"/>
    </location>
</feature>
<dbReference type="PANTHER" id="PTHR12306:SF15">
    <property type="entry name" value="DNAATION FACTOR-RELATED PROTEIN 1, ISOFORM B-RELATED"/>
    <property type="match status" value="1"/>
</dbReference>
<evidence type="ECO:0000259" key="4">
    <source>
        <dbReference type="PROSITE" id="PS51135"/>
    </source>
</evidence>
<dbReference type="PANTHER" id="PTHR12306">
    <property type="entry name" value="CELL DEATH ACTIVATOR CIDE"/>
    <property type="match status" value="1"/>
</dbReference>
<reference evidence="6" key="1">
    <citation type="submission" date="2011-08" db="EMBL/GenBank/DDBJ databases">
        <authorList>
            <person name="Rombauts S."/>
        </authorList>
    </citation>
    <scope>NUCLEOTIDE SEQUENCE</scope>
    <source>
        <strain evidence="6">London</strain>
    </source>
</reference>
<proteinExistence type="predicted"/>
<feature type="compositionally biased region" description="Low complexity" evidence="3">
    <location>
        <begin position="141"/>
        <end position="167"/>
    </location>
</feature>
<dbReference type="AlphaFoldDB" id="T1KZJ4"/>
<keyword evidence="6" id="KW-1185">Reference proteome</keyword>
<dbReference type="Pfam" id="PF02017">
    <property type="entry name" value="CIDE-N"/>
    <property type="match status" value="1"/>
</dbReference>
<dbReference type="GO" id="GO:0042981">
    <property type="term" value="P:regulation of apoptotic process"/>
    <property type="evidence" value="ECO:0007669"/>
    <property type="project" value="TreeGrafter"/>
</dbReference>
<feature type="region of interest" description="Disordered" evidence="3">
    <location>
        <begin position="212"/>
        <end position="279"/>
    </location>
</feature>
<evidence type="ECO:0000256" key="2">
    <source>
        <dbReference type="PROSITE-ProRule" id="PRU00447"/>
    </source>
</evidence>
<dbReference type="eggNOG" id="ENOG502QQQF">
    <property type="taxonomic scope" value="Eukaryota"/>
</dbReference>
<dbReference type="EMBL" id="CAEY01000741">
    <property type="status" value="NOT_ANNOTATED_CDS"/>
    <property type="molecule type" value="Genomic_DNA"/>
</dbReference>
<dbReference type="EnsemblMetazoa" id="tetur28g01820.1">
    <property type="protein sequence ID" value="tetur28g01820.1"/>
    <property type="gene ID" value="tetur28g01820"/>
</dbReference>
<name>T1KZJ4_TETUR</name>
<evidence type="ECO:0000313" key="5">
    <source>
        <dbReference type="EnsemblMetazoa" id="tetur28g01820.1"/>
    </source>
</evidence>
<dbReference type="Gene3D" id="3.10.20.10">
    <property type="match status" value="1"/>
</dbReference>
<evidence type="ECO:0000256" key="1">
    <source>
        <dbReference type="ARBA" id="ARBA00022703"/>
    </source>
</evidence>
<dbReference type="SUPFAM" id="SSF54277">
    <property type="entry name" value="CAD &amp; PB1 domains"/>
    <property type="match status" value="1"/>
</dbReference>
<organism evidence="5 6">
    <name type="scientific">Tetranychus urticae</name>
    <name type="common">Two-spotted spider mite</name>
    <dbReference type="NCBI Taxonomy" id="32264"/>
    <lineage>
        <taxon>Eukaryota</taxon>
        <taxon>Metazoa</taxon>
        <taxon>Ecdysozoa</taxon>
        <taxon>Arthropoda</taxon>
        <taxon>Chelicerata</taxon>
        <taxon>Arachnida</taxon>
        <taxon>Acari</taxon>
        <taxon>Acariformes</taxon>
        <taxon>Trombidiformes</taxon>
        <taxon>Prostigmata</taxon>
        <taxon>Eleutherengona</taxon>
        <taxon>Raphignathae</taxon>
        <taxon>Tetranychoidea</taxon>
        <taxon>Tetranychidae</taxon>
        <taxon>Tetranychus</taxon>
    </lineage>
</organism>
<feature type="domain" description="CIDE-N" evidence="4">
    <location>
        <begin position="4"/>
        <end position="84"/>
    </location>
</feature>
<sequence length="511" mass="56145">MHSNEKPYKVWSCDRELRKAVIASSLEELKSIGASKLGYSYDDPNQLKIVLESDGTEIEDNQYFKLADQETIFLLLRQNEKWIPAGVEALKSAISAFPGNVTVVLQLDNRDPGILLKKGEPPWKLEVVSVSDSRANKFDNQAQTPGQQQTTTSHGPLSSLVLSSSPSTGTETGISIIPRSTLMVQPVQNGFNSSSLSSSSRRANLTLDGLKLRSTANGQTTTHRVKTTTNTTLPSKKLIPGLEDEVEEGEEDEDDEDDINVGEGLGKENEEDVSEESDQGDVTIVQGEVSPNHDHSQCDFHCAALHRGGGEIRVSRSVATSPITESPTPSGLLLSPVSINVPIISGSHSISSNKPRQALKGHVRFMDTEHTNGVVDHKEANKLQTNTATTLNSSVNNIFQGNTTSQVNGNGSDSETETTERDDEQFSERYLLLVDQLSLNQDRHLNLKDIGIILERLSSKIIDVDKLEREKEGSDCYNWIIKATIRGEVLREIGVIYNGQYYGIMEHPGYF</sequence>
<dbReference type="Proteomes" id="UP000015104">
    <property type="component" value="Unassembled WGS sequence"/>
</dbReference>
<dbReference type="PROSITE" id="PS51135">
    <property type="entry name" value="CIDE_N"/>
    <property type="match status" value="1"/>
</dbReference>
<evidence type="ECO:0000256" key="3">
    <source>
        <dbReference type="SAM" id="MobiDB-lite"/>
    </source>
</evidence>
<feature type="compositionally biased region" description="Acidic residues" evidence="3">
    <location>
        <begin position="414"/>
        <end position="423"/>
    </location>
</feature>
<dbReference type="OrthoDB" id="6475906at2759"/>
<gene>
    <name evidence="5" type="primary">107368861</name>
</gene>
<feature type="compositionally biased region" description="Polar residues" evidence="3">
    <location>
        <begin position="400"/>
        <end position="411"/>
    </location>
</feature>
<feature type="region of interest" description="Disordered" evidence="3">
    <location>
        <begin position="400"/>
        <end position="423"/>
    </location>
</feature>